<dbReference type="CDD" id="cd19120">
    <property type="entry name" value="AKR_AKR3C2-3"/>
    <property type="match status" value="1"/>
</dbReference>
<feature type="active site" description="Proton donor" evidence="4">
    <location>
        <position position="59"/>
    </location>
</feature>
<evidence type="ECO:0000256" key="5">
    <source>
        <dbReference type="PIRSR" id="PIRSR000097-2"/>
    </source>
</evidence>
<feature type="site" description="Lowers pKa of active site Tyr" evidence="6">
    <location>
        <position position="84"/>
    </location>
</feature>
<dbReference type="PIRSF" id="PIRSF000097">
    <property type="entry name" value="AKR"/>
    <property type="match status" value="1"/>
</dbReference>
<dbReference type="PRINTS" id="PR00069">
    <property type="entry name" value="ALDKETRDTASE"/>
</dbReference>
<dbReference type="InterPro" id="IPR044494">
    <property type="entry name" value="AKR3C2/3"/>
</dbReference>
<evidence type="ECO:0000256" key="3">
    <source>
        <dbReference type="ARBA" id="ARBA00023002"/>
    </source>
</evidence>
<comment type="caution">
    <text evidence="8">The sequence shown here is derived from an EMBL/GenBank/DDBJ whole genome shotgun (WGS) entry which is preliminary data.</text>
</comment>
<dbReference type="SUPFAM" id="SSF51430">
    <property type="entry name" value="NAD(P)-linked oxidoreductase"/>
    <property type="match status" value="1"/>
</dbReference>
<keyword evidence="3" id="KW-0560">Oxidoreductase</keyword>
<dbReference type="AlphaFoldDB" id="A0A0C2IL98"/>
<proteinExistence type="inferred from homology"/>
<dbReference type="GeneID" id="63678355"/>
<dbReference type="FunFam" id="3.20.20.100:FF:000002">
    <property type="entry name" value="2,5-diketo-D-gluconic acid reductase A"/>
    <property type="match status" value="1"/>
</dbReference>
<dbReference type="GO" id="GO:0016616">
    <property type="term" value="F:oxidoreductase activity, acting on the CH-OH group of donors, NAD or NADP as acceptor"/>
    <property type="evidence" value="ECO:0007669"/>
    <property type="project" value="UniProtKB-ARBA"/>
</dbReference>
<feature type="binding site" evidence="5">
    <location>
        <position position="115"/>
    </location>
    <ligand>
        <name>substrate</name>
    </ligand>
</feature>
<keyword evidence="2" id="KW-0521">NADP</keyword>
<dbReference type="VEuPathDB" id="FungiDB:SPBR_05157"/>
<protein>
    <submittedName>
        <fullName evidence="8">Ketoreductase</fullName>
    </submittedName>
</protein>
<evidence type="ECO:0000256" key="6">
    <source>
        <dbReference type="PIRSR" id="PIRSR000097-3"/>
    </source>
</evidence>
<dbReference type="GO" id="GO:0016652">
    <property type="term" value="F:oxidoreductase activity, acting on NAD(P)H as acceptor"/>
    <property type="evidence" value="ECO:0007669"/>
    <property type="project" value="InterPro"/>
</dbReference>
<sequence>MAPSPFPSVKLNDGHEIPLVGFGVGTKLSGRNNESEAIVRYTKTAIEAGFYHLDGAEAYQNEEELGAAIRASGVPRDAIFVTTKTLVHDDEPLAVTLDRSLAKLGLDYVDLYLIHNPRFAQTPADHQTRWAELEAAQAAGKVRSIGVSNYLQEHLEALLATAKVVPAVNQIEHHPYLQRPDLVAFSRQHGITVTAYGPLVPLTKGAPGPLDAVYPALAAKYGVTTTEIALRWTIQLGLVPITTSTNADRLTSIASTVPGLVLSDEDVAEITTVGKKKEFRGYGNRRVADVPAKA</sequence>
<dbReference type="EMBL" id="AWTV01000010">
    <property type="protein sequence ID" value="KIH87755.1"/>
    <property type="molecule type" value="Genomic_DNA"/>
</dbReference>
<dbReference type="Pfam" id="PF00248">
    <property type="entry name" value="Aldo_ket_red"/>
    <property type="match status" value="1"/>
</dbReference>
<feature type="domain" description="NADP-dependent oxidoreductase" evidence="7">
    <location>
        <begin position="24"/>
        <end position="273"/>
    </location>
</feature>
<comment type="similarity">
    <text evidence="1">Belongs to the aldo/keto reductase family.</text>
</comment>
<evidence type="ECO:0000313" key="9">
    <source>
        <dbReference type="Proteomes" id="UP000031575"/>
    </source>
</evidence>
<organism evidence="8 9">
    <name type="scientific">Sporothrix brasiliensis 5110</name>
    <dbReference type="NCBI Taxonomy" id="1398154"/>
    <lineage>
        <taxon>Eukaryota</taxon>
        <taxon>Fungi</taxon>
        <taxon>Dikarya</taxon>
        <taxon>Ascomycota</taxon>
        <taxon>Pezizomycotina</taxon>
        <taxon>Sordariomycetes</taxon>
        <taxon>Sordariomycetidae</taxon>
        <taxon>Ophiostomatales</taxon>
        <taxon>Ophiostomataceae</taxon>
        <taxon>Sporothrix</taxon>
    </lineage>
</organism>
<evidence type="ECO:0000256" key="2">
    <source>
        <dbReference type="ARBA" id="ARBA00022857"/>
    </source>
</evidence>
<evidence type="ECO:0000313" key="8">
    <source>
        <dbReference type="EMBL" id="KIH87755.1"/>
    </source>
</evidence>
<dbReference type="PANTHER" id="PTHR43827:SF3">
    <property type="entry name" value="NADP-DEPENDENT OXIDOREDUCTASE DOMAIN-CONTAINING PROTEIN"/>
    <property type="match status" value="1"/>
</dbReference>
<dbReference type="OrthoDB" id="416253at2759"/>
<dbReference type="RefSeq" id="XP_040615765.1">
    <property type="nucleotide sequence ID" value="XM_040763434.1"/>
</dbReference>
<dbReference type="InterPro" id="IPR036812">
    <property type="entry name" value="NAD(P)_OxRdtase_dom_sf"/>
</dbReference>
<dbReference type="PROSITE" id="PS00062">
    <property type="entry name" value="ALDOKETO_REDUCTASE_2"/>
    <property type="match status" value="1"/>
</dbReference>
<dbReference type="PANTHER" id="PTHR43827">
    <property type="entry name" value="2,5-DIKETO-D-GLUCONIC ACID REDUCTASE"/>
    <property type="match status" value="1"/>
</dbReference>
<reference evidence="8 9" key="1">
    <citation type="journal article" date="2014" name="BMC Genomics">
        <title>Comparative genomics of the major fungal agents of human and animal Sporotrichosis: Sporothrix schenckii and Sporothrix brasiliensis.</title>
        <authorList>
            <person name="Teixeira M.M."/>
            <person name="de Almeida L.G."/>
            <person name="Kubitschek-Barreira P."/>
            <person name="Alves F.L."/>
            <person name="Kioshima E.S."/>
            <person name="Abadio A.K."/>
            <person name="Fernandes L."/>
            <person name="Derengowski L.S."/>
            <person name="Ferreira K.S."/>
            <person name="Souza R.C."/>
            <person name="Ruiz J.C."/>
            <person name="de Andrade N.C."/>
            <person name="Paes H.C."/>
            <person name="Nicola A.M."/>
            <person name="Albuquerque P."/>
            <person name="Gerber A.L."/>
            <person name="Martins V.P."/>
            <person name="Peconick L.D."/>
            <person name="Neto A.V."/>
            <person name="Chaucanez C.B."/>
            <person name="Silva P.A."/>
            <person name="Cunha O.L."/>
            <person name="de Oliveira F.F."/>
            <person name="dos Santos T.C."/>
            <person name="Barros A.L."/>
            <person name="Soares M.A."/>
            <person name="de Oliveira L.M."/>
            <person name="Marini M.M."/>
            <person name="Villalobos-Duno H."/>
            <person name="Cunha M.M."/>
            <person name="de Hoog S."/>
            <person name="da Silveira J.F."/>
            <person name="Henrissat B."/>
            <person name="Nino-Vega G.A."/>
            <person name="Cisalpino P.S."/>
            <person name="Mora-Montes H.M."/>
            <person name="Almeida S.R."/>
            <person name="Stajich J.E."/>
            <person name="Lopes-Bezerra L.M."/>
            <person name="Vasconcelos A.T."/>
            <person name="Felipe M.S."/>
        </authorList>
    </citation>
    <scope>NUCLEOTIDE SEQUENCE [LARGE SCALE GENOMIC DNA]</scope>
    <source>
        <strain evidence="8 9">5110</strain>
    </source>
</reference>
<gene>
    <name evidence="8" type="ORF">SPBR_05157</name>
</gene>
<keyword evidence="9" id="KW-1185">Reference proteome</keyword>
<evidence type="ECO:0000259" key="7">
    <source>
        <dbReference type="Pfam" id="PF00248"/>
    </source>
</evidence>
<evidence type="ECO:0000256" key="1">
    <source>
        <dbReference type="ARBA" id="ARBA00007905"/>
    </source>
</evidence>
<dbReference type="InterPro" id="IPR020471">
    <property type="entry name" value="AKR"/>
</dbReference>
<accession>A0A0C2IL98</accession>
<evidence type="ECO:0000256" key="4">
    <source>
        <dbReference type="PIRSR" id="PIRSR000097-1"/>
    </source>
</evidence>
<dbReference type="InterPro" id="IPR023210">
    <property type="entry name" value="NADP_OxRdtase_dom"/>
</dbReference>
<dbReference type="Gene3D" id="3.20.20.100">
    <property type="entry name" value="NADP-dependent oxidoreductase domain"/>
    <property type="match status" value="1"/>
</dbReference>
<dbReference type="HOGENOM" id="CLU_023205_0_3_1"/>
<name>A0A0C2IL98_9PEZI</name>
<dbReference type="Proteomes" id="UP000031575">
    <property type="component" value="Unassembled WGS sequence"/>
</dbReference>
<dbReference type="InterPro" id="IPR018170">
    <property type="entry name" value="Aldo/ket_reductase_CS"/>
</dbReference>